<evidence type="ECO:0000256" key="1">
    <source>
        <dbReference type="ARBA" id="ARBA00001917"/>
    </source>
</evidence>
<evidence type="ECO:0000256" key="5">
    <source>
        <dbReference type="ARBA" id="ARBA00023002"/>
    </source>
</evidence>
<dbReference type="InterPro" id="IPR029479">
    <property type="entry name" value="Nitroreductase"/>
</dbReference>
<dbReference type="RefSeq" id="WP_162335203.1">
    <property type="nucleotide sequence ID" value="NZ_CP048113.1"/>
</dbReference>
<keyword evidence="5" id="KW-0560">Oxidoreductase</keyword>
<evidence type="ECO:0000256" key="4">
    <source>
        <dbReference type="ARBA" id="ARBA00022643"/>
    </source>
</evidence>
<gene>
    <name evidence="7" type="ORF">GWR21_29050</name>
</gene>
<evidence type="ECO:0000259" key="6">
    <source>
        <dbReference type="Pfam" id="PF00881"/>
    </source>
</evidence>
<evidence type="ECO:0000313" key="8">
    <source>
        <dbReference type="Proteomes" id="UP000476411"/>
    </source>
</evidence>
<dbReference type="GO" id="GO:0016491">
    <property type="term" value="F:oxidoreductase activity"/>
    <property type="evidence" value="ECO:0007669"/>
    <property type="project" value="UniProtKB-KW"/>
</dbReference>
<comment type="cofactor">
    <cofactor evidence="1">
        <name>FMN</name>
        <dbReference type="ChEBI" id="CHEBI:58210"/>
    </cofactor>
</comment>
<protein>
    <submittedName>
        <fullName evidence="7">NAD(P)H-dependent oxidoreductase</fullName>
    </submittedName>
</protein>
<evidence type="ECO:0000256" key="2">
    <source>
        <dbReference type="ARBA" id="ARBA00007118"/>
    </source>
</evidence>
<organism evidence="7 8">
    <name type="scientific">Chitinophaga agri</name>
    <dbReference type="NCBI Taxonomy" id="2703787"/>
    <lineage>
        <taxon>Bacteria</taxon>
        <taxon>Pseudomonadati</taxon>
        <taxon>Bacteroidota</taxon>
        <taxon>Chitinophagia</taxon>
        <taxon>Chitinophagales</taxon>
        <taxon>Chitinophagaceae</taxon>
        <taxon>Chitinophaga</taxon>
    </lineage>
</organism>
<comment type="similarity">
    <text evidence="2">Belongs to the nitroreductase family.</text>
</comment>
<dbReference type="Gene3D" id="3.40.109.10">
    <property type="entry name" value="NADH Oxidase"/>
    <property type="match status" value="1"/>
</dbReference>
<proteinExistence type="inferred from homology"/>
<keyword evidence="3" id="KW-0285">Flavoprotein</keyword>
<dbReference type="SUPFAM" id="SSF55469">
    <property type="entry name" value="FMN-dependent nitroreductase-like"/>
    <property type="match status" value="1"/>
</dbReference>
<feature type="domain" description="Nitroreductase" evidence="6">
    <location>
        <begin position="8"/>
        <end position="184"/>
    </location>
</feature>
<sequence>MSLLEDLQWRYATKKMNGTKVSQEKLDYILEAARMAPSSSGLQQYKVIVISDKALLEKIQGIAYNQSQIMDCSHLLVWVAWDGYSDERISKVFNYMMDERGLPRDTMDSYKNVILNLYGTKGADWQAHHAAKQSYISFAMAMAAAAEQRVDATPMEGFTPEKLDELLNLNGSGYKSTVILPLGYRETENDWLVNMKKVRTPREEFITEMTIADAADVETGGGFDLNTTIKK</sequence>
<keyword evidence="4" id="KW-0288">FMN</keyword>
<reference evidence="7 8" key="1">
    <citation type="submission" date="2020-01" db="EMBL/GenBank/DDBJ databases">
        <title>Complete genome sequence of Chitinophaga sp. H33E-04 isolated from quinoa roots.</title>
        <authorList>
            <person name="Weon H.-Y."/>
            <person name="Lee S.A."/>
        </authorList>
    </citation>
    <scope>NUCLEOTIDE SEQUENCE [LARGE SCALE GENOMIC DNA]</scope>
    <source>
        <strain evidence="7 8">H33E-04</strain>
    </source>
</reference>
<name>A0A6B9ZNE4_9BACT</name>
<dbReference type="EMBL" id="CP048113">
    <property type="protein sequence ID" value="QHS63487.1"/>
    <property type="molecule type" value="Genomic_DNA"/>
</dbReference>
<evidence type="ECO:0000313" key="7">
    <source>
        <dbReference type="EMBL" id="QHS63487.1"/>
    </source>
</evidence>
<dbReference type="PANTHER" id="PTHR43673:SF2">
    <property type="entry name" value="NITROREDUCTASE"/>
    <property type="match status" value="1"/>
</dbReference>
<dbReference type="Pfam" id="PF00881">
    <property type="entry name" value="Nitroreductase"/>
    <property type="match status" value="1"/>
</dbReference>
<dbReference type="AlphaFoldDB" id="A0A6B9ZNE4"/>
<keyword evidence="8" id="KW-1185">Reference proteome</keyword>
<evidence type="ECO:0000256" key="3">
    <source>
        <dbReference type="ARBA" id="ARBA00022630"/>
    </source>
</evidence>
<dbReference type="InterPro" id="IPR000415">
    <property type="entry name" value="Nitroreductase-like"/>
</dbReference>
<dbReference type="PANTHER" id="PTHR43673">
    <property type="entry name" value="NAD(P)H NITROREDUCTASE YDGI-RELATED"/>
    <property type="match status" value="1"/>
</dbReference>
<accession>A0A6B9ZNE4</accession>
<dbReference type="KEGG" id="chih:GWR21_29050"/>
<dbReference type="Proteomes" id="UP000476411">
    <property type="component" value="Chromosome"/>
</dbReference>